<dbReference type="EMBL" id="FNEK01000020">
    <property type="protein sequence ID" value="SDJ61833.1"/>
    <property type="molecule type" value="Genomic_DNA"/>
</dbReference>
<organism evidence="2 3">
    <name type="scientific">Aliiruegeria lutimaris</name>
    <dbReference type="NCBI Taxonomy" id="571298"/>
    <lineage>
        <taxon>Bacteria</taxon>
        <taxon>Pseudomonadati</taxon>
        <taxon>Pseudomonadota</taxon>
        <taxon>Alphaproteobacteria</taxon>
        <taxon>Rhodobacterales</taxon>
        <taxon>Roseobacteraceae</taxon>
        <taxon>Aliiruegeria</taxon>
    </lineage>
</organism>
<keyword evidence="3" id="KW-1185">Reference proteome</keyword>
<keyword evidence="2" id="KW-0378">Hydrolase</keyword>
<dbReference type="Pfam" id="PF09994">
    <property type="entry name" value="T6SS_Tle1-like_cat"/>
    <property type="match status" value="1"/>
</dbReference>
<dbReference type="RefSeq" id="WP_093155687.1">
    <property type="nucleotide sequence ID" value="NZ_FNEK01000020.1"/>
</dbReference>
<dbReference type="Proteomes" id="UP000199382">
    <property type="component" value="Unassembled WGS sequence"/>
</dbReference>
<dbReference type="PANTHER" id="PTHR33840">
    <property type="match status" value="1"/>
</dbReference>
<sequence>MRLNRQIAAWRRLRRRNRHRHSGMTSHRRGPVVHVVILDGTMSSLEPGCETNAGLAYRLLAESRPNPQLSLFYEAGIQWRDWASTGDVVVGRGMNRKIRRAYGFIAARYRPGDKIYLFGYSRGAFAVRSLAGVIDRIGLLKAQFATERNIRLAYRHYQCAPTSEAANRFGRKLCHPNTCIEMVGVWDTVKALGLRLPLLWRLTEPAHAFHNHAIGPHIRRGYHALAHDETRLAFTPELWETPPGRVGTVEQRWFPGCHGDIGGQLGGFEAARPLSNLSLVWMLEKAEAAGLSLPNGWQQRFPCDAEAPSVGTFRGLGKLFLLRARRRIGRDPSETFHPAIDRQEDLVRAATAG</sequence>
<evidence type="ECO:0000313" key="3">
    <source>
        <dbReference type="Proteomes" id="UP000199382"/>
    </source>
</evidence>
<dbReference type="GO" id="GO:0016787">
    <property type="term" value="F:hydrolase activity"/>
    <property type="evidence" value="ECO:0007669"/>
    <property type="project" value="UniProtKB-KW"/>
</dbReference>
<dbReference type="AlphaFoldDB" id="A0A1G8V728"/>
<gene>
    <name evidence="2" type="ORF">SAMN04488026_102097</name>
</gene>
<evidence type="ECO:0000259" key="1">
    <source>
        <dbReference type="Pfam" id="PF09994"/>
    </source>
</evidence>
<reference evidence="2 3" key="1">
    <citation type="submission" date="2016-10" db="EMBL/GenBank/DDBJ databases">
        <authorList>
            <person name="de Groot N.N."/>
        </authorList>
    </citation>
    <scope>NUCLEOTIDE SEQUENCE [LARGE SCALE GENOMIC DNA]</scope>
    <source>
        <strain evidence="2 3">DSM 25294</strain>
    </source>
</reference>
<protein>
    <submittedName>
        <fullName evidence="2">Uncharacterized alpha/beta hydrolase domain</fullName>
    </submittedName>
</protein>
<evidence type="ECO:0000313" key="2">
    <source>
        <dbReference type="EMBL" id="SDJ61833.1"/>
    </source>
</evidence>
<dbReference type="STRING" id="571298.SAMN04488026_102097"/>
<dbReference type="PANTHER" id="PTHR33840:SF1">
    <property type="entry name" value="TLE1 PHOSPHOLIPASE DOMAIN-CONTAINING PROTEIN"/>
    <property type="match status" value="1"/>
</dbReference>
<dbReference type="OrthoDB" id="4378831at2"/>
<dbReference type="InterPro" id="IPR018712">
    <property type="entry name" value="Tle1-like_cat"/>
</dbReference>
<proteinExistence type="predicted"/>
<accession>A0A1G8V728</accession>
<name>A0A1G8V728_9RHOB</name>
<feature type="domain" description="T6SS Phospholipase effector Tle1-like catalytic" evidence="1">
    <location>
        <begin position="35"/>
        <end position="284"/>
    </location>
</feature>